<evidence type="ECO:0000313" key="3">
    <source>
        <dbReference type="Proteomes" id="UP000562027"/>
    </source>
</evidence>
<evidence type="ECO:0000256" key="1">
    <source>
        <dbReference type="SAM" id="Phobius"/>
    </source>
</evidence>
<comment type="caution">
    <text evidence="2">The sequence shown here is derived from an EMBL/GenBank/DDBJ whole genome shotgun (WGS) entry which is preliminary data.</text>
</comment>
<protein>
    <recommendedName>
        <fullName evidence="4">DUF3649 domain-containing protein</fullName>
    </recommendedName>
</protein>
<dbReference type="AlphaFoldDB" id="A0A840LEP4"/>
<feature type="transmembrane region" description="Helical" evidence="1">
    <location>
        <begin position="48"/>
        <end position="67"/>
    </location>
</feature>
<gene>
    <name evidence="2" type="ORF">HNP55_003658</name>
</gene>
<accession>A0A840LEP4</accession>
<proteinExistence type="predicted"/>
<dbReference type="Proteomes" id="UP000562027">
    <property type="component" value="Unassembled WGS sequence"/>
</dbReference>
<organism evidence="2 3">
    <name type="scientific">Roseateles oligotrophus</name>
    <dbReference type="NCBI Taxonomy" id="1769250"/>
    <lineage>
        <taxon>Bacteria</taxon>
        <taxon>Pseudomonadati</taxon>
        <taxon>Pseudomonadota</taxon>
        <taxon>Betaproteobacteria</taxon>
        <taxon>Burkholderiales</taxon>
        <taxon>Sphaerotilaceae</taxon>
        <taxon>Roseateles</taxon>
    </lineage>
</organism>
<feature type="transmembrane region" description="Helical" evidence="1">
    <location>
        <begin position="74"/>
        <end position="93"/>
    </location>
</feature>
<sequence length="94" mass="9348">MRHPPLSLASALPVLARVACAVLGGYALTVLTAIDLAGALPLSRADGVLTGMLAAFPLYAAAVMWAFAAKSARLACLGMLGALVLAGAAAWVAT</sequence>
<keyword evidence="1" id="KW-1133">Transmembrane helix</keyword>
<name>A0A840LEP4_9BURK</name>
<evidence type="ECO:0008006" key="4">
    <source>
        <dbReference type="Google" id="ProtNLM"/>
    </source>
</evidence>
<reference evidence="2 3" key="1">
    <citation type="submission" date="2020-08" db="EMBL/GenBank/DDBJ databases">
        <title>Functional genomics of gut bacteria from endangered species of beetles.</title>
        <authorList>
            <person name="Carlos-Shanley C."/>
        </authorList>
    </citation>
    <scope>NUCLEOTIDE SEQUENCE [LARGE SCALE GENOMIC DNA]</scope>
    <source>
        <strain evidence="2 3">S00239</strain>
    </source>
</reference>
<dbReference type="EMBL" id="JACHLP010000007">
    <property type="protein sequence ID" value="MBB4845112.1"/>
    <property type="molecule type" value="Genomic_DNA"/>
</dbReference>
<evidence type="ECO:0000313" key="2">
    <source>
        <dbReference type="EMBL" id="MBB4845112.1"/>
    </source>
</evidence>
<keyword evidence="3" id="KW-1185">Reference proteome</keyword>
<keyword evidence="1" id="KW-0812">Transmembrane</keyword>
<keyword evidence="1" id="KW-0472">Membrane</keyword>
<dbReference type="RefSeq" id="WP_055397101.1">
    <property type="nucleotide sequence ID" value="NZ_JACHLP010000007.1"/>
</dbReference>